<dbReference type="Gramene" id="OMERI12G13350.1">
    <property type="protein sequence ID" value="OMERI12G13350.1"/>
    <property type="gene ID" value="OMERI12G13350"/>
</dbReference>
<dbReference type="EnsemblPlants" id="OMERI12G13350.1">
    <property type="protein sequence ID" value="OMERI12G13350.1"/>
    <property type="gene ID" value="OMERI12G13350"/>
</dbReference>
<dbReference type="HOGENOM" id="CLU_2254423_0_0_1"/>
<evidence type="ECO:0000313" key="2">
    <source>
        <dbReference type="EnsemblPlants" id="OMERI12G13350.1"/>
    </source>
</evidence>
<protein>
    <submittedName>
        <fullName evidence="2">Uncharacterized protein</fullName>
    </submittedName>
</protein>
<sequence>MVSGLCRNTSPLHRHWIPSRPVSTKSPSSRHHSLALPLDPSPPCLHRAAIRLERKFADVKRKTPHPRSRRPSIPPDSKVNSSGQFSFRYLQYHIDVNIIPRYWI</sequence>
<keyword evidence="3" id="KW-1185">Reference proteome</keyword>
<reference evidence="2" key="1">
    <citation type="submission" date="2015-04" db="UniProtKB">
        <authorList>
            <consortium name="EnsemblPlants"/>
        </authorList>
    </citation>
    <scope>IDENTIFICATION</scope>
</reference>
<feature type="compositionally biased region" description="Polar residues" evidence="1">
    <location>
        <begin position="1"/>
        <end position="11"/>
    </location>
</feature>
<feature type="region of interest" description="Disordered" evidence="1">
    <location>
        <begin position="1"/>
        <end position="42"/>
    </location>
</feature>
<organism evidence="2">
    <name type="scientific">Oryza meridionalis</name>
    <dbReference type="NCBI Taxonomy" id="40149"/>
    <lineage>
        <taxon>Eukaryota</taxon>
        <taxon>Viridiplantae</taxon>
        <taxon>Streptophyta</taxon>
        <taxon>Embryophyta</taxon>
        <taxon>Tracheophyta</taxon>
        <taxon>Spermatophyta</taxon>
        <taxon>Magnoliopsida</taxon>
        <taxon>Liliopsida</taxon>
        <taxon>Poales</taxon>
        <taxon>Poaceae</taxon>
        <taxon>BOP clade</taxon>
        <taxon>Oryzoideae</taxon>
        <taxon>Oryzeae</taxon>
        <taxon>Oryzinae</taxon>
        <taxon>Oryza</taxon>
    </lineage>
</organism>
<dbReference type="AlphaFoldDB" id="A0A0E0FE51"/>
<evidence type="ECO:0000313" key="3">
    <source>
        <dbReference type="Proteomes" id="UP000008021"/>
    </source>
</evidence>
<name>A0A0E0FE51_9ORYZ</name>
<evidence type="ECO:0000256" key="1">
    <source>
        <dbReference type="SAM" id="MobiDB-lite"/>
    </source>
</evidence>
<proteinExistence type="predicted"/>
<dbReference type="Proteomes" id="UP000008021">
    <property type="component" value="Chromosome 12"/>
</dbReference>
<feature type="region of interest" description="Disordered" evidence="1">
    <location>
        <begin position="56"/>
        <end position="82"/>
    </location>
</feature>
<accession>A0A0E0FE51</accession>
<reference evidence="2" key="2">
    <citation type="submission" date="2018-05" db="EMBL/GenBank/DDBJ databases">
        <title>OmerRS3 (Oryza meridionalis Reference Sequence Version 3).</title>
        <authorList>
            <person name="Zhang J."/>
            <person name="Kudrna D."/>
            <person name="Lee S."/>
            <person name="Talag J."/>
            <person name="Welchert J."/>
            <person name="Wing R.A."/>
        </authorList>
    </citation>
    <scope>NUCLEOTIDE SEQUENCE [LARGE SCALE GENOMIC DNA]</scope>
    <source>
        <strain evidence="2">cv. OR44</strain>
    </source>
</reference>